<dbReference type="Proteomes" id="UP000198403">
    <property type="component" value="Unassembled WGS sequence"/>
</dbReference>
<name>A0A239A8P5_9ACTN</name>
<gene>
    <name evidence="1" type="ORF">SAMN06272737_13911</name>
</gene>
<evidence type="ECO:0000313" key="2">
    <source>
        <dbReference type="Proteomes" id="UP000198403"/>
    </source>
</evidence>
<dbReference type="Gene3D" id="3.30.70.100">
    <property type="match status" value="1"/>
</dbReference>
<dbReference type="AlphaFoldDB" id="A0A239A8P5"/>
<dbReference type="EMBL" id="FZNO01000039">
    <property type="protein sequence ID" value="SNR91701.1"/>
    <property type="molecule type" value="Genomic_DNA"/>
</dbReference>
<evidence type="ECO:0008006" key="3">
    <source>
        <dbReference type="Google" id="ProtNLM"/>
    </source>
</evidence>
<sequence length="104" mass="11397">MIRSVLSLRAAGGDTGALEAFYADQQILERAREFPGCRDAVLLRAIDGGSVTHLVIADWDGAEDYQRWVQDPWRAAVSRQLADLLDTESDEPVVGGVFEPVPAR</sequence>
<dbReference type="RefSeq" id="WP_141137607.1">
    <property type="nucleotide sequence ID" value="NZ_FZNO01000039.1"/>
</dbReference>
<reference evidence="1 2" key="1">
    <citation type="submission" date="2017-06" db="EMBL/GenBank/DDBJ databases">
        <authorList>
            <person name="Kim H.J."/>
            <person name="Triplett B.A."/>
        </authorList>
    </citation>
    <scope>NUCLEOTIDE SEQUENCE [LARGE SCALE GENOMIC DNA]</scope>
    <source>
        <strain evidence="1 2">DSM 44272</strain>
    </source>
</reference>
<protein>
    <recommendedName>
        <fullName evidence="3">Quinol monooxygenase YgiN</fullName>
    </recommendedName>
</protein>
<accession>A0A239A8P5</accession>
<dbReference type="InterPro" id="IPR011008">
    <property type="entry name" value="Dimeric_a/b-barrel"/>
</dbReference>
<dbReference type="SUPFAM" id="SSF54909">
    <property type="entry name" value="Dimeric alpha+beta barrel"/>
    <property type="match status" value="1"/>
</dbReference>
<evidence type="ECO:0000313" key="1">
    <source>
        <dbReference type="EMBL" id="SNR91701.1"/>
    </source>
</evidence>
<dbReference type="OrthoDB" id="3296336at2"/>
<organism evidence="1 2">
    <name type="scientific">Blastococcus mobilis</name>
    <dbReference type="NCBI Taxonomy" id="1938746"/>
    <lineage>
        <taxon>Bacteria</taxon>
        <taxon>Bacillati</taxon>
        <taxon>Actinomycetota</taxon>
        <taxon>Actinomycetes</taxon>
        <taxon>Geodermatophilales</taxon>
        <taxon>Geodermatophilaceae</taxon>
        <taxon>Blastococcus</taxon>
    </lineage>
</organism>
<proteinExistence type="predicted"/>
<keyword evidence="2" id="KW-1185">Reference proteome</keyword>